<dbReference type="OrthoDB" id="66881at2759"/>
<feature type="compositionally biased region" description="Polar residues" evidence="6">
    <location>
        <begin position="17"/>
        <end position="49"/>
    </location>
</feature>
<reference evidence="7 8" key="1">
    <citation type="journal article" date="2017" name="Genome Biol.">
        <title>New reference genome sequences of hot pepper reveal the massive evolution of plant disease-resistance genes by retroduplication.</title>
        <authorList>
            <person name="Kim S."/>
            <person name="Park J."/>
            <person name="Yeom S.I."/>
            <person name="Kim Y.M."/>
            <person name="Seo E."/>
            <person name="Kim K.T."/>
            <person name="Kim M.S."/>
            <person name="Lee J.M."/>
            <person name="Cheong K."/>
            <person name="Shin H.S."/>
            <person name="Kim S.B."/>
            <person name="Han K."/>
            <person name="Lee J."/>
            <person name="Park M."/>
            <person name="Lee H.A."/>
            <person name="Lee H.Y."/>
            <person name="Lee Y."/>
            <person name="Oh S."/>
            <person name="Lee J.H."/>
            <person name="Choi E."/>
            <person name="Choi E."/>
            <person name="Lee S.E."/>
            <person name="Jeon J."/>
            <person name="Kim H."/>
            <person name="Choi G."/>
            <person name="Song H."/>
            <person name="Lee J."/>
            <person name="Lee S.C."/>
            <person name="Kwon J.K."/>
            <person name="Lee H.Y."/>
            <person name="Koo N."/>
            <person name="Hong Y."/>
            <person name="Kim R.W."/>
            <person name="Kang W.H."/>
            <person name="Huh J.H."/>
            <person name="Kang B.C."/>
            <person name="Yang T.J."/>
            <person name="Lee Y.H."/>
            <person name="Bennetzen J.L."/>
            <person name="Choi D."/>
        </authorList>
    </citation>
    <scope>NUCLEOTIDE SEQUENCE [LARGE SCALE GENOMIC DNA]</scope>
    <source>
        <strain evidence="8">cv. PBC81</strain>
    </source>
</reference>
<keyword evidence="8" id="KW-1185">Reference proteome</keyword>
<comment type="similarity">
    <text evidence="1 5">Belongs to the FMO family.</text>
</comment>
<evidence type="ECO:0000256" key="1">
    <source>
        <dbReference type="ARBA" id="ARBA00009183"/>
    </source>
</evidence>
<feature type="region of interest" description="Disordered" evidence="6">
    <location>
        <begin position="294"/>
        <end position="316"/>
    </location>
</feature>
<evidence type="ECO:0000313" key="8">
    <source>
        <dbReference type="Proteomes" id="UP000224567"/>
    </source>
</evidence>
<dbReference type="InterPro" id="IPR050346">
    <property type="entry name" value="FMO-like"/>
</dbReference>
<keyword evidence="5" id="KW-0503">Monooxygenase</keyword>
<dbReference type="STRING" id="33114.A0A2G2VZG9"/>
<protein>
    <recommendedName>
        <fullName evidence="5">Flavin-containing monooxygenase</fullName>
        <ecNumber evidence="5">1.-.-.-</ecNumber>
    </recommendedName>
</protein>
<evidence type="ECO:0000256" key="5">
    <source>
        <dbReference type="RuleBase" id="RU361177"/>
    </source>
</evidence>
<comment type="caution">
    <text evidence="7">The sequence shown here is derived from an EMBL/GenBank/DDBJ whole genome shotgun (WGS) entry which is preliminary data.</text>
</comment>
<comment type="cofactor">
    <cofactor evidence="5">
        <name>FAD</name>
        <dbReference type="ChEBI" id="CHEBI:57692"/>
    </cofactor>
</comment>
<dbReference type="Pfam" id="PF00743">
    <property type="entry name" value="FMO-like"/>
    <property type="match status" value="1"/>
</dbReference>
<keyword evidence="3 5" id="KW-0274">FAD</keyword>
<dbReference type="EC" id="1.-.-.-" evidence="5"/>
<dbReference type="InterPro" id="IPR020946">
    <property type="entry name" value="Flavin_mOase-like"/>
</dbReference>
<feature type="region of interest" description="Disordered" evidence="6">
    <location>
        <begin position="1"/>
        <end position="63"/>
    </location>
</feature>
<proteinExistence type="inferred from homology"/>
<evidence type="ECO:0000256" key="3">
    <source>
        <dbReference type="ARBA" id="ARBA00022827"/>
    </source>
</evidence>
<gene>
    <name evidence="7" type="ORF">CQW23_21953</name>
</gene>
<dbReference type="EMBL" id="MLFT02000009">
    <property type="protein sequence ID" value="PHT38380.1"/>
    <property type="molecule type" value="Genomic_DNA"/>
</dbReference>
<dbReference type="Proteomes" id="UP000224567">
    <property type="component" value="Unassembled WGS sequence"/>
</dbReference>
<evidence type="ECO:0000256" key="4">
    <source>
        <dbReference type="ARBA" id="ARBA00023002"/>
    </source>
</evidence>
<dbReference type="SUPFAM" id="SSF51905">
    <property type="entry name" value="FAD/NAD(P)-binding domain"/>
    <property type="match status" value="1"/>
</dbReference>
<sequence length="356" mass="39722">MEMDESDKNSHVDHLAGNNSENQKNSGTHSNFGSSRENVRNADSVTSTKEALGEMHVTDVNTNKSEGINFKKYFVPGQQGEVASKKPTKSNRDTKAGRKSKDGRTKQAIQLIEPCKKWNYLIFLHRLISIKGNTSRLAIHYPHIIAEKRRSKGVITNNTMAKLDGRQKNEGVFKSESSIGGVWTKTIGSTKQQTPKPLYQFSDYPWPESVTKLFPDQQRVLEYIESYANHFDLVRHIQFNSKVLSLSYEGNDDSSLSGVCNLWGDAFISQGKWNVTVQDTQTLSTQSLAVMATTSGRTNPPEEPNKNNTSELNNDPQSLVDALNYANILKPKTINTNISRVPPKPVVVLQGEPIIT</sequence>
<reference evidence="8" key="2">
    <citation type="journal article" date="2017" name="J. Anim. Genet.">
        <title>Multiple reference genome sequences of hot pepper reveal the massive evolution of plant disease resistance genes by retroduplication.</title>
        <authorList>
            <person name="Kim S."/>
            <person name="Park J."/>
            <person name="Yeom S.-I."/>
            <person name="Kim Y.-M."/>
            <person name="Seo E."/>
            <person name="Kim K.-T."/>
            <person name="Kim M.-S."/>
            <person name="Lee J.M."/>
            <person name="Cheong K."/>
            <person name="Shin H.-S."/>
            <person name="Kim S.-B."/>
            <person name="Han K."/>
            <person name="Lee J."/>
            <person name="Park M."/>
            <person name="Lee H.-A."/>
            <person name="Lee H.-Y."/>
            <person name="Lee Y."/>
            <person name="Oh S."/>
            <person name="Lee J.H."/>
            <person name="Choi E."/>
            <person name="Choi E."/>
            <person name="Lee S.E."/>
            <person name="Jeon J."/>
            <person name="Kim H."/>
            <person name="Choi G."/>
            <person name="Song H."/>
            <person name="Lee J."/>
            <person name="Lee S.-C."/>
            <person name="Kwon J.-K."/>
            <person name="Lee H.-Y."/>
            <person name="Koo N."/>
            <person name="Hong Y."/>
            <person name="Kim R.W."/>
            <person name="Kang W.-H."/>
            <person name="Huh J.H."/>
            <person name="Kang B.-C."/>
            <person name="Yang T.-J."/>
            <person name="Lee Y.-H."/>
            <person name="Bennetzen J.L."/>
            <person name="Choi D."/>
        </authorList>
    </citation>
    <scope>NUCLEOTIDE SEQUENCE [LARGE SCALE GENOMIC DNA]</scope>
    <source>
        <strain evidence="8">cv. PBC81</strain>
    </source>
</reference>
<keyword evidence="4 5" id="KW-0560">Oxidoreductase</keyword>
<organism evidence="7 8">
    <name type="scientific">Capsicum baccatum</name>
    <name type="common">Peruvian pepper</name>
    <dbReference type="NCBI Taxonomy" id="33114"/>
    <lineage>
        <taxon>Eukaryota</taxon>
        <taxon>Viridiplantae</taxon>
        <taxon>Streptophyta</taxon>
        <taxon>Embryophyta</taxon>
        <taxon>Tracheophyta</taxon>
        <taxon>Spermatophyta</taxon>
        <taxon>Magnoliopsida</taxon>
        <taxon>eudicotyledons</taxon>
        <taxon>Gunneridae</taxon>
        <taxon>Pentapetalae</taxon>
        <taxon>asterids</taxon>
        <taxon>lamiids</taxon>
        <taxon>Solanales</taxon>
        <taxon>Solanaceae</taxon>
        <taxon>Solanoideae</taxon>
        <taxon>Capsiceae</taxon>
        <taxon>Capsicum</taxon>
    </lineage>
</organism>
<dbReference type="GO" id="GO:0050661">
    <property type="term" value="F:NADP binding"/>
    <property type="evidence" value="ECO:0007669"/>
    <property type="project" value="InterPro"/>
</dbReference>
<evidence type="ECO:0000256" key="2">
    <source>
        <dbReference type="ARBA" id="ARBA00022630"/>
    </source>
</evidence>
<feature type="compositionally biased region" description="Basic and acidic residues" evidence="6">
    <location>
        <begin position="90"/>
        <end position="105"/>
    </location>
</feature>
<evidence type="ECO:0000256" key="6">
    <source>
        <dbReference type="SAM" id="MobiDB-lite"/>
    </source>
</evidence>
<name>A0A2G2VZG9_CAPBA</name>
<feature type="compositionally biased region" description="Basic and acidic residues" evidence="6">
    <location>
        <begin position="1"/>
        <end position="14"/>
    </location>
</feature>
<dbReference type="GO" id="GO:0004499">
    <property type="term" value="F:N,N-dimethylaniline monooxygenase activity"/>
    <property type="evidence" value="ECO:0007669"/>
    <property type="project" value="InterPro"/>
</dbReference>
<dbReference type="PANTHER" id="PTHR23023">
    <property type="entry name" value="DIMETHYLANILINE MONOOXYGENASE"/>
    <property type="match status" value="1"/>
</dbReference>
<dbReference type="AlphaFoldDB" id="A0A2G2VZG9"/>
<dbReference type="Gene3D" id="3.50.50.60">
    <property type="entry name" value="FAD/NAD(P)-binding domain"/>
    <property type="match status" value="1"/>
</dbReference>
<feature type="region of interest" description="Disordered" evidence="6">
    <location>
        <begin position="78"/>
        <end position="105"/>
    </location>
</feature>
<dbReference type="InterPro" id="IPR036188">
    <property type="entry name" value="FAD/NAD-bd_sf"/>
</dbReference>
<accession>A0A2G2VZG9</accession>
<keyword evidence="2 5" id="KW-0285">Flavoprotein</keyword>
<evidence type="ECO:0000313" key="7">
    <source>
        <dbReference type="EMBL" id="PHT38380.1"/>
    </source>
</evidence>
<dbReference type="GO" id="GO:0050660">
    <property type="term" value="F:flavin adenine dinucleotide binding"/>
    <property type="evidence" value="ECO:0007669"/>
    <property type="project" value="InterPro"/>
</dbReference>